<reference evidence="3 4" key="1">
    <citation type="submission" date="2021-04" db="EMBL/GenBank/DDBJ databases">
        <authorList>
            <person name="Vanwijnsberghe S."/>
        </authorList>
    </citation>
    <scope>NUCLEOTIDE SEQUENCE [LARGE SCALE GENOMIC DNA]</scope>
    <source>
        <strain evidence="3 4">LMG 32171</strain>
    </source>
</reference>
<evidence type="ECO:0000256" key="1">
    <source>
        <dbReference type="SAM" id="Phobius"/>
    </source>
</evidence>
<gene>
    <name evidence="3" type="ORF">R54767_01576</name>
</gene>
<feature type="domain" description="ABC-type transport auxiliary lipoprotein component" evidence="2">
    <location>
        <begin position="48"/>
        <end position="205"/>
    </location>
</feature>
<dbReference type="Pfam" id="PF03886">
    <property type="entry name" value="ABC_trans_aux"/>
    <property type="match status" value="1"/>
</dbReference>
<proteinExistence type="predicted"/>
<keyword evidence="4" id="KW-1185">Reference proteome</keyword>
<dbReference type="Proteomes" id="UP000789752">
    <property type="component" value="Unassembled WGS sequence"/>
</dbReference>
<feature type="transmembrane region" description="Helical" evidence="1">
    <location>
        <begin position="12"/>
        <end position="35"/>
    </location>
</feature>
<dbReference type="EMBL" id="CAJQYY010000007">
    <property type="protein sequence ID" value="CAG4893517.1"/>
    <property type="molecule type" value="Genomic_DNA"/>
</dbReference>
<comment type="caution">
    <text evidence="3">The sequence shown here is derived from an EMBL/GenBank/DDBJ whole genome shotgun (WGS) entry which is preliminary data.</text>
</comment>
<keyword evidence="1" id="KW-0812">Transmembrane</keyword>
<evidence type="ECO:0000313" key="3">
    <source>
        <dbReference type="EMBL" id="CAG4893517.1"/>
    </source>
</evidence>
<sequence>MTRRPSNPIRRARAALETATVPLTATVVALIGTIMSGCGQGPPMRYVTLNAAPLAAPLATAPVQPVQLTAVHIPAELDRLEVVTQVSPNRLAVNETERWGAPLAQMMRRTLAQDLATRLPAGSFVLPDAPAPPGTRTLVVTVLTCEADASGTLTLQAAWTLLSGHPARVNLTQQATLRSTMAGRDAAAQAAALSQILGQLADRIATSIVAR</sequence>
<keyword evidence="1" id="KW-1133">Transmembrane helix</keyword>
<dbReference type="Gene3D" id="3.40.50.10610">
    <property type="entry name" value="ABC-type transport auxiliary lipoprotein component"/>
    <property type="match status" value="1"/>
</dbReference>
<evidence type="ECO:0000313" key="4">
    <source>
        <dbReference type="Proteomes" id="UP000789752"/>
    </source>
</evidence>
<dbReference type="SUPFAM" id="SSF159594">
    <property type="entry name" value="XCC0632-like"/>
    <property type="match status" value="1"/>
</dbReference>
<organism evidence="3 4">
    <name type="scientific">Paraburkholderia gardini</name>
    <dbReference type="NCBI Taxonomy" id="2823469"/>
    <lineage>
        <taxon>Bacteria</taxon>
        <taxon>Pseudomonadati</taxon>
        <taxon>Pseudomonadota</taxon>
        <taxon>Betaproteobacteria</taxon>
        <taxon>Burkholderiales</taxon>
        <taxon>Burkholderiaceae</taxon>
        <taxon>Paraburkholderia</taxon>
    </lineage>
</organism>
<name>A0ABM8U1A1_9BURK</name>
<dbReference type="RefSeq" id="WP_228976719.1">
    <property type="nucleotide sequence ID" value="NZ_CAJQYY010000007.1"/>
</dbReference>
<keyword evidence="1" id="KW-0472">Membrane</keyword>
<evidence type="ECO:0000259" key="2">
    <source>
        <dbReference type="Pfam" id="PF03886"/>
    </source>
</evidence>
<dbReference type="InterPro" id="IPR005586">
    <property type="entry name" value="ABC_trans_aux"/>
</dbReference>
<accession>A0ABM8U1A1</accession>
<protein>
    <recommendedName>
        <fullName evidence="2">ABC-type transport auxiliary lipoprotein component domain-containing protein</fullName>
    </recommendedName>
</protein>